<protein>
    <submittedName>
        <fullName evidence="2">Uncharacterized protein</fullName>
    </submittedName>
</protein>
<name>H9MC94_PINRA</name>
<feature type="region of interest" description="Disordered" evidence="1">
    <location>
        <begin position="29"/>
        <end position="71"/>
    </location>
</feature>
<organism evidence="2">
    <name type="scientific">Pinus radiata</name>
    <name type="common">Monterey pine</name>
    <name type="synonym">Pinus insignis</name>
    <dbReference type="NCBI Taxonomy" id="3347"/>
    <lineage>
        <taxon>Eukaryota</taxon>
        <taxon>Viridiplantae</taxon>
        <taxon>Streptophyta</taxon>
        <taxon>Embryophyta</taxon>
        <taxon>Tracheophyta</taxon>
        <taxon>Spermatophyta</taxon>
        <taxon>Pinopsida</taxon>
        <taxon>Pinidae</taxon>
        <taxon>Conifers I</taxon>
        <taxon>Pinales</taxon>
        <taxon>Pinaceae</taxon>
        <taxon>Pinus</taxon>
        <taxon>Pinus subgen. Pinus</taxon>
    </lineage>
</organism>
<sequence length="71" mass="7497">LLPRLAYFNKQPIKTVYAREAAVDSVARAAMGNTGRHSRNKVSKRGSYASSSSHKSGASSSRGNRASEGTG</sequence>
<dbReference type="AlphaFoldDB" id="H9MC94"/>
<dbReference type="EMBL" id="JQ263483">
    <property type="protein sequence ID" value="AEW08741.1"/>
    <property type="molecule type" value="Genomic_DNA"/>
</dbReference>
<gene>
    <name evidence="2" type="ORF">CL1455Contig1_03</name>
</gene>
<feature type="compositionally biased region" description="Low complexity" evidence="1">
    <location>
        <begin position="45"/>
        <end position="71"/>
    </location>
</feature>
<accession>H9MC94</accession>
<feature type="non-terminal residue" evidence="2">
    <location>
        <position position="1"/>
    </location>
</feature>
<evidence type="ECO:0000313" key="2">
    <source>
        <dbReference type="EMBL" id="AEW08741.1"/>
    </source>
</evidence>
<proteinExistence type="predicted"/>
<evidence type="ECO:0000256" key="1">
    <source>
        <dbReference type="SAM" id="MobiDB-lite"/>
    </source>
</evidence>
<feature type="non-terminal residue" evidence="2">
    <location>
        <position position="71"/>
    </location>
</feature>
<reference evidence="2" key="1">
    <citation type="submission" date="2011-12" db="EMBL/GenBank/DDBJ databases">
        <title>Nucleotide Diversity and Divergence in the Loblolly Pine Gene Space.</title>
        <authorList>
            <person name="Neale D.B."/>
            <person name="Wegrzyn J.L."/>
            <person name="Lee J.M."/>
            <person name="Eckert A.J."/>
            <person name="Liechty J.D."/>
            <person name="Stevens K.A."/>
            <person name="Langley C.H."/>
        </authorList>
    </citation>
    <scope>NUCLEOTIDE SEQUENCE</scope>
    <source>
        <strain evidence="2">7794</strain>
        <tissue evidence="2">Megagametophyte</tissue>
    </source>
</reference>